<evidence type="ECO:0000313" key="2">
    <source>
        <dbReference type="EMBL" id="ACN99509.1"/>
    </source>
</evidence>
<dbReference type="RefSeq" id="WP_012674822.1">
    <property type="nucleotide sequence ID" value="NC_012438.1"/>
</dbReference>
<dbReference type="EMBL" id="CP001229">
    <property type="protein sequence ID" value="ACN99509.1"/>
    <property type="molecule type" value="Genomic_DNA"/>
</dbReference>
<organism evidence="2 3">
    <name type="scientific">Sulfurihydrogenibium azorense (strain DSM 15241 / OCM 825 / Az-Fu1)</name>
    <dbReference type="NCBI Taxonomy" id="204536"/>
    <lineage>
        <taxon>Bacteria</taxon>
        <taxon>Pseudomonadati</taxon>
        <taxon>Aquificota</taxon>
        <taxon>Aquificia</taxon>
        <taxon>Aquificales</taxon>
        <taxon>Hydrogenothermaceae</taxon>
        <taxon>Sulfurihydrogenibium</taxon>
    </lineage>
</organism>
<dbReference type="AlphaFoldDB" id="C1DTS1"/>
<sequence>MQVNPIDVLAVELFKQMLELSKQLNQQMLQTIPNSQQKQPPPNPDGKISIYA</sequence>
<dbReference type="Proteomes" id="UP000001369">
    <property type="component" value="Chromosome"/>
</dbReference>
<gene>
    <name evidence="2" type="ordered locus">SULAZ_0517</name>
</gene>
<protein>
    <recommendedName>
        <fullName evidence="4">Motility protein</fullName>
    </recommendedName>
</protein>
<accession>C1DTS1</accession>
<dbReference type="HOGENOM" id="CLU_3085484_0_0_0"/>
<name>C1DTS1_SULAA</name>
<reference evidence="2 3" key="1">
    <citation type="journal article" date="2009" name="J. Bacteriol.">
        <title>Complete and draft genome sequences of six members of the Aquificales.</title>
        <authorList>
            <person name="Reysenbach A.L."/>
            <person name="Hamamura N."/>
            <person name="Podar M."/>
            <person name="Griffiths E."/>
            <person name="Ferreira S."/>
            <person name="Hochstein R."/>
            <person name="Heidelberg J."/>
            <person name="Johnson J."/>
            <person name="Mead D."/>
            <person name="Pohorille A."/>
            <person name="Sarmiento M."/>
            <person name="Schweighofer K."/>
            <person name="Seshadri R."/>
            <person name="Voytek M.A."/>
        </authorList>
    </citation>
    <scope>NUCLEOTIDE SEQUENCE [LARGE SCALE GENOMIC DNA]</scope>
    <source>
        <strain evidence="3">Az-Fu1 / DSM 15241 / OCM 825</strain>
    </source>
</reference>
<feature type="region of interest" description="Disordered" evidence="1">
    <location>
        <begin position="29"/>
        <end position="52"/>
    </location>
</feature>
<dbReference type="KEGG" id="saf:SULAZ_0517"/>
<proteinExistence type="predicted"/>
<evidence type="ECO:0000256" key="1">
    <source>
        <dbReference type="SAM" id="MobiDB-lite"/>
    </source>
</evidence>
<evidence type="ECO:0008006" key="4">
    <source>
        <dbReference type="Google" id="ProtNLM"/>
    </source>
</evidence>
<keyword evidence="3" id="KW-1185">Reference proteome</keyword>
<evidence type="ECO:0000313" key="3">
    <source>
        <dbReference type="Proteomes" id="UP000001369"/>
    </source>
</evidence>